<feature type="transmembrane region" description="Helical" evidence="2">
    <location>
        <begin position="27"/>
        <end position="48"/>
    </location>
</feature>
<accession>A0A0B7GWQ7</accession>
<dbReference type="Proteomes" id="UP000042527">
    <property type="component" value="Unassembled WGS sequence"/>
</dbReference>
<feature type="region of interest" description="Disordered" evidence="1">
    <location>
        <begin position="297"/>
        <end position="328"/>
    </location>
</feature>
<keyword evidence="4" id="KW-1185">Reference proteome</keyword>
<dbReference type="EMBL" id="CDNC01000048">
    <property type="protein sequence ID" value="CEM63109.1"/>
    <property type="molecule type" value="Genomic_DNA"/>
</dbReference>
<dbReference type="AlphaFoldDB" id="A0A0B7GWQ7"/>
<sequence length="365" mass="40520">MPCHTQPCVNSFLVQENKKQEFIVKKLVLTAFLFTSAFFLFAHFQMIYTSSSIIEQNAKSAGFILTFTHPFESGLTMDIGKNEQGEIKGLKEFYSIHKGKKLDLLSMIKESEFTSAENKASAYTFTLDKDSGFRGGGDWVLVAVPHPYYEASEEGYIQQITKVFINKAGLATDWQTACVKGYPEILPLVKPYDIWKGSIFRAVVLDSNGKPVPFAEIEFAHINYDVDMQAKAFTGKAKLEQAGGGIILADATGVFEFIPPCAGYWGFSALGVGKEKEFSGKALSQDAVIWIEINKDETEPAPASNENEEKTAASEETSASEKNREPRKDDFSPAALIIVILLFAVMFAWPPIFKKMSEKSEKKDS</sequence>
<keyword evidence="2" id="KW-0472">Membrane</keyword>
<feature type="compositionally biased region" description="Basic and acidic residues" evidence="1">
    <location>
        <begin position="307"/>
        <end position="328"/>
    </location>
</feature>
<dbReference type="Pfam" id="PF10670">
    <property type="entry name" value="DUF4198"/>
    <property type="match status" value="1"/>
</dbReference>
<keyword evidence="2" id="KW-1133">Transmembrane helix</keyword>
<evidence type="ECO:0008006" key="5">
    <source>
        <dbReference type="Google" id="ProtNLM"/>
    </source>
</evidence>
<name>A0A0B7GWQ7_TREPH</name>
<keyword evidence="2" id="KW-0812">Transmembrane</keyword>
<evidence type="ECO:0000256" key="1">
    <source>
        <dbReference type="SAM" id="MobiDB-lite"/>
    </source>
</evidence>
<dbReference type="InterPro" id="IPR019613">
    <property type="entry name" value="DUF4198"/>
</dbReference>
<reference evidence="4" key="1">
    <citation type="submission" date="2015-01" db="EMBL/GenBank/DDBJ databases">
        <authorList>
            <person name="Manzoor Shahid"/>
            <person name="Zubair Saima"/>
        </authorList>
    </citation>
    <scope>NUCLEOTIDE SEQUENCE [LARGE SCALE GENOMIC DNA]</scope>
    <source>
        <strain evidence="4">V1</strain>
    </source>
</reference>
<proteinExistence type="predicted"/>
<organism evidence="3 4">
    <name type="scientific">Treponema phagedenis</name>
    <dbReference type="NCBI Taxonomy" id="162"/>
    <lineage>
        <taxon>Bacteria</taxon>
        <taxon>Pseudomonadati</taxon>
        <taxon>Spirochaetota</taxon>
        <taxon>Spirochaetia</taxon>
        <taxon>Spirochaetales</taxon>
        <taxon>Treponemataceae</taxon>
        <taxon>Treponema</taxon>
    </lineage>
</organism>
<evidence type="ECO:0000313" key="4">
    <source>
        <dbReference type="Proteomes" id="UP000042527"/>
    </source>
</evidence>
<gene>
    <name evidence="3" type="ORF">TPHV1_60097</name>
</gene>
<protein>
    <recommendedName>
        <fullName evidence="5">DUF4198 domain-containing protein</fullName>
    </recommendedName>
</protein>
<evidence type="ECO:0000256" key="2">
    <source>
        <dbReference type="SAM" id="Phobius"/>
    </source>
</evidence>
<evidence type="ECO:0000313" key="3">
    <source>
        <dbReference type="EMBL" id="CEM63109.1"/>
    </source>
</evidence>
<feature type="transmembrane region" description="Helical" evidence="2">
    <location>
        <begin position="331"/>
        <end position="353"/>
    </location>
</feature>